<dbReference type="GO" id="GO:0030527">
    <property type="term" value="F:structural constituent of chromatin"/>
    <property type="evidence" value="ECO:0007669"/>
    <property type="project" value="InterPro"/>
</dbReference>
<comment type="similarity">
    <text evidence="1 4">Belongs to the bacterial histone-like protein family.</text>
</comment>
<dbReference type="Pfam" id="PF00216">
    <property type="entry name" value="Bac_DNA_binding"/>
    <property type="match status" value="1"/>
</dbReference>
<evidence type="ECO:0000256" key="2">
    <source>
        <dbReference type="ARBA" id="ARBA00023067"/>
    </source>
</evidence>
<dbReference type="Proteomes" id="UP000184275">
    <property type="component" value="Unassembled WGS sequence"/>
</dbReference>
<dbReference type="PANTHER" id="PTHR33175">
    <property type="entry name" value="DNA-BINDING PROTEIN HU"/>
    <property type="match status" value="1"/>
</dbReference>
<keyword evidence="7" id="KW-1185">Reference proteome</keyword>
<protein>
    <submittedName>
        <fullName evidence="5">DNA-binding protein HU-beta</fullName>
    </submittedName>
</protein>
<evidence type="ECO:0000256" key="1">
    <source>
        <dbReference type="ARBA" id="ARBA00010529"/>
    </source>
</evidence>
<name>A0A1M6U3H6_9BACT</name>
<dbReference type="Proteomes" id="UP000190449">
    <property type="component" value="Unassembled WGS sequence"/>
</dbReference>
<dbReference type="InterPro" id="IPR010992">
    <property type="entry name" value="IHF-like_DNA-bd_dom_sf"/>
</dbReference>
<accession>A0A1T4K6G4</accession>
<dbReference type="InterPro" id="IPR020816">
    <property type="entry name" value="Histone-like_DNA-bd_CS"/>
</dbReference>
<evidence type="ECO:0000313" key="8">
    <source>
        <dbReference type="Proteomes" id="UP000190449"/>
    </source>
</evidence>
<dbReference type="EMBL" id="FRAW01000012">
    <property type="protein sequence ID" value="SHK63618.1"/>
    <property type="molecule type" value="Genomic_DNA"/>
</dbReference>
<dbReference type="InterPro" id="IPR000119">
    <property type="entry name" value="Hist_DNA-bd"/>
</dbReference>
<evidence type="ECO:0000256" key="4">
    <source>
        <dbReference type="RuleBase" id="RU003939"/>
    </source>
</evidence>
<dbReference type="EMBL" id="FUWU01000003">
    <property type="protein sequence ID" value="SJZ38024.1"/>
    <property type="molecule type" value="Genomic_DNA"/>
</dbReference>
<evidence type="ECO:0000313" key="7">
    <source>
        <dbReference type="Proteomes" id="UP000184275"/>
    </source>
</evidence>
<dbReference type="GO" id="GO:0005829">
    <property type="term" value="C:cytosol"/>
    <property type="evidence" value="ECO:0007669"/>
    <property type="project" value="TreeGrafter"/>
</dbReference>
<dbReference type="AlphaFoldDB" id="A0A1M6U3H6"/>
<reference evidence="5" key="1">
    <citation type="submission" date="2016-11" db="EMBL/GenBank/DDBJ databases">
        <authorList>
            <person name="Jaros S."/>
            <person name="Januszkiewicz K."/>
            <person name="Wedrychowicz H."/>
        </authorList>
    </citation>
    <scope>NUCLEOTIDE SEQUENCE [LARGE SCALE GENOMIC DNA]</scope>
    <source>
        <strain evidence="5">UWOS</strain>
    </source>
</reference>
<keyword evidence="3 5" id="KW-0238">DNA-binding</keyword>
<sequence>MNKQDLVEYVQKAANIETKVAATAAVNAVLEGISEGIKKGGPVQLIGFGTFSVKERGARTGRNPLTGETIKIKATKVVSFKVGSELKATAKKAKVAKK</sequence>
<dbReference type="SUPFAM" id="SSF47729">
    <property type="entry name" value="IHF-like DNA-binding proteins"/>
    <property type="match status" value="1"/>
</dbReference>
<dbReference type="GO" id="GO:0030261">
    <property type="term" value="P:chromosome condensation"/>
    <property type="evidence" value="ECO:0007669"/>
    <property type="project" value="UniProtKB-KW"/>
</dbReference>
<keyword evidence="2" id="KW-0226">DNA condensation</keyword>
<dbReference type="SMART" id="SM00411">
    <property type="entry name" value="BHL"/>
    <property type="match status" value="1"/>
</dbReference>
<evidence type="ECO:0000256" key="3">
    <source>
        <dbReference type="ARBA" id="ARBA00023125"/>
    </source>
</evidence>
<dbReference type="CDD" id="cd13831">
    <property type="entry name" value="HU"/>
    <property type="match status" value="1"/>
</dbReference>
<reference evidence="6 8" key="3">
    <citation type="submission" date="2017-02" db="EMBL/GenBank/DDBJ databases">
        <authorList>
            <person name="Peterson S.W."/>
        </authorList>
    </citation>
    <scope>NUCLEOTIDE SEQUENCE [LARGE SCALE GENOMIC DNA]</scope>
    <source>
        <strain evidence="6 8">ATCC 43854</strain>
    </source>
</reference>
<accession>A0A1M6U3H6</accession>
<dbReference type="GO" id="GO:0003677">
    <property type="term" value="F:DNA binding"/>
    <property type="evidence" value="ECO:0007669"/>
    <property type="project" value="UniProtKB-KW"/>
</dbReference>
<gene>
    <name evidence="6" type="ORF">SAMN02745108_00336</name>
    <name evidence="5" type="ORF">SAMN05720469_11232</name>
</gene>
<proteinExistence type="inferred from homology"/>
<reference evidence="7" key="2">
    <citation type="submission" date="2016-11" db="EMBL/GenBank/DDBJ databases">
        <authorList>
            <person name="Varghese N."/>
            <person name="Submissions S."/>
        </authorList>
    </citation>
    <scope>NUCLEOTIDE SEQUENCE [LARGE SCALE GENOMIC DNA]</scope>
    <source>
        <strain evidence="7">UWOS</strain>
    </source>
</reference>
<dbReference type="PROSITE" id="PS00045">
    <property type="entry name" value="HISTONE_LIKE"/>
    <property type="match status" value="1"/>
</dbReference>
<dbReference type="PANTHER" id="PTHR33175:SF3">
    <property type="entry name" value="DNA-BINDING PROTEIN HU-BETA"/>
    <property type="match status" value="1"/>
</dbReference>
<dbReference type="STRING" id="28122.SAMN02745108_00336"/>
<dbReference type="PRINTS" id="PR01727">
    <property type="entry name" value="DNABINDINGHU"/>
</dbReference>
<dbReference type="RefSeq" id="WP_073303987.1">
    <property type="nucleotide sequence ID" value="NZ_FRAW01000012.1"/>
</dbReference>
<evidence type="ECO:0000313" key="6">
    <source>
        <dbReference type="EMBL" id="SJZ38024.1"/>
    </source>
</evidence>
<organism evidence="5 7">
    <name type="scientific">Fibrobacter intestinalis</name>
    <dbReference type="NCBI Taxonomy" id="28122"/>
    <lineage>
        <taxon>Bacteria</taxon>
        <taxon>Pseudomonadati</taxon>
        <taxon>Fibrobacterota</taxon>
        <taxon>Fibrobacteria</taxon>
        <taxon>Fibrobacterales</taxon>
        <taxon>Fibrobacteraceae</taxon>
        <taxon>Fibrobacter</taxon>
    </lineage>
</organism>
<evidence type="ECO:0000313" key="5">
    <source>
        <dbReference type="EMBL" id="SHK63618.1"/>
    </source>
</evidence>
<dbReference type="Gene3D" id="4.10.520.10">
    <property type="entry name" value="IHF-like DNA-binding proteins"/>
    <property type="match status" value="1"/>
</dbReference>